<dbReference type="RefSeq" id="WP_386820842.1">
    <property type="nucleotide sequence ID" value="NZ_JBHUIT010000031.1"/>
</dbReference>
<sequence>MTPKALILDRDGTLIEHVPYLSNPKDIRLLPGVEEGLRLALDSGAKLFLHTNQSGVGRGYFDIEAVDRCNNRLFEILGENVPFQAVCSAPEAPGMPSKYRKPSPRFAREVMNEYSFRPDEVCYVGDRGSDIATAEAAGTRAVGVATGLDDLRSEIGALKLLQKYPVFTDFLSAMKFLFPKL</sequence>
<dbReference type="PANTHER" id="PTHR42891">
    <property type="entry name" value="D-GLYCERO-BETA-D-MANNO-HEPTOSE-1,7-BISPHOSPHATE 7-PHOSPHATASE"/>
    <property type="match status" value="1"/>
</dbReference>
<dbReference type="InterPro" id="IPR023214">
    <property type="entry name" value="HAD_sf"/>
</dbReference>
<dbReference type="Gene3D" id="3.40.50.1000">
    <property type="entry name" value="HAD superfamily/HAD-like"/>
    <property type="match status" value="1"/>
</dbReference>
<evidence type="ECO:0000313" key="3">
    <source>
        <dbReference type="Proteomes" id="UP001597375"/>
    </source>
</evidence>
<dbReference type="InterPro" id="IPR004446">
    <property type="entry name" value="Heptose_bisP_phosphatase"/>
</dbReference>
<dbReference type="EMBL" id="JBHUIT010000031">
    <property type="protein sequence ID" value="MFD2257531.1"/>
    <property type="molecule type" value="Genomic_DNA"/>
</dbReference>
<dbReference type="NCBIfam" id="TIGR01662">
    <property type="entry name" value="HAD-SF-IIIA"/>
    <property type="match status" value="1"/>
</dbReference>
<keyword evidence="3" id="KW-1185">Reference proteome</keyword>
<dbReference type="InterPro" id="IPR006549">
    <property type="entry name" value="HAD-SF_hydro_IIIA"/>
</dbReference>
<comment type="similarity">
    <text evidence="1">Belongs to the gmhB family.</text>
</comment>
<comment type="subcellular location">
    <subcellularLocation>
        <location evidence="1">Cytoplasm</location>
    </subcellularLocation>
</comment>
<dbReference type="InterPro" id="IPR036412">
    <property type="entry name" value="HAD-like_sf"/>
</dbReference>
<organism evidence="2 3">
    <name type="scientific">Luteolibacter algae</name>
    <dbReference type="NCBI Taxonomy" id="454151"/>
    <lineage>
        <taxon>Bacteria</taxon>
        <taxon>Pseudomonadati</taxon>
        <taxon>Verrucomicrobiota</taxon>
        <taxon>Verrucomicrobiia</taxon>
        <taxon>Verrucomicrobiales</taxon>
        <taxon>Verrucomicrobiaceae</taxon>
        <taxon>Luteolibacter</taxon>
    </lineage>
</organism>
<dbReference type="PIRSF" id="PIRSF004682">
    <property type="entry name" value="GmhB"/>
    <property type="match status" value="1"/>
</dbReference>
<gene>
    <name evidence="2" type="ORF">ACFSSA_12685</name>
</gene>
<keyword evidence="1" id="KW-0963">Cytoplasm</keyword>
<proteinExistence type="inferred from homology"/>
<comment type="caution">
    <text evidence="2">The sequence shown here is derived from an EMBL/GenBank/DDBJ whole genome shotgun (WGS) entry which is preliminary data.</text>
</comment>
<keyword evidence="1" id="KW-0378">Hydrolase</keyword>
<evidence type="ECO:0000256" key="1">
    <source>
        <dbReference type="PIRNR" id="PIRNR004682"/>
    </source>
</evidence>
<dbReference type="PANTHER" id="PTHR42891:SF1">
    <property type="entry name" value="D-GLYCERO-BETA-D-MANNO-HEPTOSE-1,7-BISPHOSPHATE 7-PHOSPHATASE"/>
    <property type="match status" value="1"/>
</dbReference>
<reference evidence="3" key="1">
    <citation type="journal article" date="2019" name="Int. J. Syst. Evol. Microbiol.">
        <title>The Global Catalogue of Microorganisms (GCM) 10K type strain sequencing project: providing services to taxonomists for standard genome sequencing and annotation.</title>
        <authorList>
            <consortium name="The Broad Institute Genomics Platform"/>
            <consortium name="The Broad Institute Genome Sequencing Center for Infectious Disease"/>
            <person name="Wu L."/>
            <person name="Ma J."/>
        </authorList>
    </citation>
    <scope>NUCLEOTIDE SEQUENCE [LARGE SCALE GENOMIC DNA]</scope>
    <source>
        <strain evidence="3">CGMCC 4.7106</strain>
    </source>
</reference>
<dbReference type="SUPFAM" id="SSF56784">
    <property type="entry name" value="HAD-like"/>
    <property type="match status" value="1"/>
</dbReference>
<name>A0ABW5D9X2_9BACT</name>
<evidence type="ECO:0000313" key="2">
    <source>
        <dbReference type="EMBL" id="MFD2257531.1"/>
    </source>
</evidence>
<accession>A0ABW5D9X2</accession>
<dbReference type="Proteomes" id="UP001597375">
    <property type="component" value="Unassembled WGS sequence"/>
</dbReference>
<keyword evidence="1" id="KW-0119">Carbohydrate metabolism</keyword>
<protein>
    <recommendedName>
        <fullName evidence="1">D,D-heptose 1,7-bisphosphate phosphatase</fullName>
        <ecNumber evidence="1">3.1.3.-</ecNumber>
    </recommendedName>
</protein>
<dbReference type="EC" id="3.1.3.-" evidence="1"/>
<dbReference type="Pfam" id="PF13242">
    <property type="entry name" value="Hydrolase_like"/>
    <property type="match status" value="1"/>
</dbReference>